<accession>A0AAV7W4C0</accession>
<evidence type="ECO:0000256" key="1">
    <source>
        <dbReference type="SAM" id="MobiDB-lite"/>
    </source>
</evidence>
<sequence length="84" mass="9548">MNDCDQGAWPRIQRWRTPDFLAPEGPVGKREKARRLRADRGPRRGAELGADNGRDWAPEVTPRGYWRANLARLRGRGPAARTRG</sequence>
<proteinExistence type="predicted"/>
<protein>
    <submittedName>
        <fullName evidence="2">Uncharacterized protein</fullName>
    </submittedName>
</protein>
<gene>
    <name evidence="2" type="ORF">NDU88_002542</name>
</gene>
<dbReference type="EMBL" id="JANPWB010000002">
    <property type="protein sequence ID" value="KAJ1207150.1"/>
    <property type="molecule type" value="Genomic_DNA"/>
</dbReference>
<dbReference type="AlphaFoldDB" id="A0AAV7W4C0"/>
<feature type="compositionally biased region" description="Basic and acidic residues" evidence="1">
    <location>
        <begin position="36"/>
        <end position="57"/>
    </location>
</feature>
<dbReference type="Proteomes" id="UP001066276">
    <property type="component" value="Chromosome 1_2"/>
</dbReference>
<evidence type="ECO:0000313" key="2">
    <source>
        <dbReference type="EMBL" id="KAJ1207150.1"/>
    </source>
</evidence>
<comment type="caution">
    <text evidence="2">The sequence shown here is derived from an EMBL/GenBank/DDBJ whole genome shotgun (WGS) entry which is preliminary data.</text>
</comment>
<organism evidence="2 3">
    <name type="scientific">Pleurodeles waltl</name>
    <name type="common">Iberian ribbed newt</name>
    <dbReference type="NCBI Taxonomy" id="8319"/>
    <lineage>
        <taxon>Eukaryota</taxon>
        <taxon>Metazoa</taxon>
        <taxon>Chordata</taxon>
        <taxon>Craniata</taxon>
        <taxon>Vertebrata</taxon>
        <taxon>Euteleostomi</taxon>
        <taxon>Amphibia</taxon>
        <taxon>Batrachia</taxon>
        <taxon>Caudata</taxon>
        <taxon>Salamandroidea</taxon>
        <taxon>Salamandridae</taxon>
        <taxon>Pleurodelinae</taxon>
        <taxon>Pleurodeles</taxon>
    </lineage>
</organism>
<feature type="region of interest" description="Disordered" evidence="1">
    <location>
        <begin position="1"/>
        <end position="58"/>
    </location>
</feature>
<reference evidence="2" key="1">
    <citation type="journal article" date="2022" name="bioRxiv">
        <title>Sequencing and chromosome-scale assembly of the giantPleurodeles waltlgenome.</title>
        <authorList>
            <person name="Brown T."/>
            <person name="Elewa A."/>
            <person name="Iarovenko S."/>
            <person name="Subramanian E."/>
            <person name="Araus A.J."/>
            <person name="Petzold A."/>
            <person name="Susuki M."/>
            <person name="Suzuki K.-i.T."/>
            <person name="Hayashi T."/>
            <person name="Toyoda A."/>
            <person name="Oliveira C."/>
            <person name="Osipova E."/>
            <person name="Leigh N.D."/>
            <person name="Simon A."/>
            <person name="Yun M.H."/>
        </authorList>
    </citation>
    <scope>NUCLEOTIDE SEQUENCE</scope>
    <source>
        <strain evidence="2">20211129_DDA</strain>
        <tissue evidence="2">Liver</tissue>
    </source>
</reference>
<evidence type="ECO:0000313" key="3">
    <source>
        <dbReference type="Proteomes" id="UP001066276"/>
    </source>
</evidence>
<name>A0AAV7W4C0_PLEWA</name>
<keyword evidence="3" id="KW-1185">Reference proteome</keyword>